<dbReference type="Proteomes" id="UP000422736">
    <property type="component" value="Chromosome 3"/>
</dbReference>
<gene>
    <name evidence="8" type="ORF">FIM1_2133</name>
</gene>
<accession>A0ABX6EWI1</accession>
<dbReference type="PANTHER" id="PTHR11206">
    <property type="entry name" value="MULTIDRUG RESISTANCE PROTEIN"/>
    <property type="match status" value="1"/>
</dbReference>
<name>A0ABX6EWI1_KLUMA</name>
<feature type="region of interest" description="Disordered" evidence="6">
    <location>
        <begin position="1"/>
        <end position="34"/>
    </location>
</feature>
<dbReference type="InterPro" id="IPR045069">
    <property type="entry name" value="MATE_euk"/>
</dbReference>
<evidence type="ECO:0000313" key="9">
    <source>
        <dbReference type="Proteomes" id="UP000422736"/>
    </source>
</evidence>
<sequence>MDSESSSLIGSRNKPRYDTFENSGGYQSDGESASSGDAVINRFRLMSPDVDPDNILEEDFMDDLTIPTSFSTEMRYVLNNSVLITLTFLLEYSLTIVSLFVVGHVCTASDALAAASLAVMTYNITGLAFVEGMATSLDTFCSQAYGAKKYSKVGLYAFRCAAMIATGIIPVVASWWCSASWLGYIIAEGDILADIQLFLRVLSFGIPGLILFETGKRFLQAQGHFQAGTYALLLTFPINFVLVYSFTKCFGFAGAPLGIAISQWVMSLMLFVYAKFWKPDTLKCWYPIFTSRFHFKRLFSSWMPMFNLAFPGLLMIEAEYLSFEVLTIMSTYLGIQSIAAQSVISNVGSLVYQIPFAMGCVVSTRVANYIGTASVDNARLSIKTSYVIALFIGLLNCSIILIGNTRLAHMFTNDKEVIGLCKNVMPILAFNQLYDAFTTFSAAMLRGQGRQRIGSILNIVAYYIIALPLSAWLTFGRLQLGLPGLWYGCGVGILLLAFALGYCIWSSDWDEIVEECIRREKEDNEIDLESMVSNMSGNMIADYA</sequence>
<dbReference type="CDD" id="cd13132">
    <property type="entry name" value="MATE_eukaryotic"/>
    <property type="match status" value="1"/>
</dbReference>
<feature type="compositionally biased region" description="Polar residues" evidence="6">
    <location>
        <begin position="1"/>
        <end position="10"/>
    </location>
</feature>
<feature type="transmembrane region" description="Helical" evidence="7">
    <location>
        <begin position="82"/>
        <end position="105"/>
    </location>
</feature>
<dbReference type="EMBL" id="CP015056">
    <property type="protein sequence ID" value="QGN15442.1"/>
    <property type="molecule type" value="Genomic_DNA"/>
</dbReference>
<feature type="transmembrane region" description="Helical" evidence="7">
    <location>
        <begin position="384"/>
        <end position="403"/>
    </location>
</feature>
<evidence type="ECO:0000313" key="8">
    <source>
        <dbReference type="EMBL" id="QGN15442.1"/>
    </source>
</evidence>
<keyword evidence="3 7" id="KW-0812">Transmembrane</keyword>
<organism evidence="8 9">
    <name type="scientific">Kluyveromyces marxianus</name>
    <name type="common">Yeast</name>
    <name type="synonym">Candida kefyr</name>
    <dbReference type="NCBI Taxonomy" id="4911"/>
    <lineage>
        <taxon>Eukaryota</taxon>
        <taxon>Fungi</taxon>
        <taxon>Dikarya</taxon>
        <taxon>Ascomycota</taxon>
        <taxon>Saccharomycotina</taxon>
        <taxon>Saccharomycetes</taxon>
        <taxon>Saccharomycetales</taxon>
        <taxon>Saccharomycetaceae</taxon>
        <taxon>Kluyveromyces</taxon>
    </lineage>
</organism>
<keyword evidence="5 7" id="KW-0472">Membrane</keyword>
<evidence type="ECO:0000256" key="5">
    <source>
        <dbReference type="ARBA" id="ARBA00023136"/>
    </source>
</evidence>
<feature type="transmembrane region" description="Helical" evidence="7">
    <location>
        <begin position="252"/>
        <end position="277"/>
    </location>
</feature>
<feature type="compositionally biased region" description="Polar residues" evidence="6">
    <location>
        <begin position="20"/>
        <end position="34"/>
    </location>
</feature>
<reference evidence="8 9" key="2">
    <citation type="submission" date="2019-11" db="EMBL/GenBank/DDBJ databases">
        <authorList>
            <person name="Lu H."/>
        </authorList>
    </citation>
    <scope>NUCLEOTIDE SEQUENCE [LARGE SCALE GENOMIC DNA]</scope>
    <source>
        <strain evidence="8 9">FIM1</strain>
    </source>
</reference>
<dbReference type="InterPro" id="IPR002528">
    <property type="entry name" value="MATE_fam"/>
</dbReference>
<feature type="transmembrane region" description="Helical" evidence="7">
    <location>
        <begin position="111"/>
        <end position="134"/>
    </location>
</feature>
<keyword evidence="4 7" id="KW-1133">Transmembrane helix</keyword>
<feature type="transmembrane region" description="Helical" evidence="7">
    <location>
        <begin position="453"/>
        <end position="473"/>
    </location>
</feature>
<evidence type="ECO:0000256" key="3">
    <source>
        <dbReference type="ARBA" id="ARBA00022692"/>
    </source>
</evidence>
<evidence type="ECO:0000256" key="6">
    <source>
        <dbReference type="SAM" id="MobiDB-lite"/>
    </source>
</evidence>
<reference evidence="8 9" key="1">
    <citation type="submission" date="2016-03" db="EMBL/GenBank/DDBJ databases">
        <title>How can Kluyveromyces marxianus grow so fast - potential evolutionary course in Saccharomyces Complex revealed by comparative genomics.</title>
        <authorList>
            <person name="Mo W."/>
            <person name="Lu W."/>
            <person name="Yang X."/>
            <person name="Qi J."/>
            <person name="Lv H."/>
        </authorList>
    </citation>
    <scope>NUCLEOTIDE SEQUENCE [LARGE SCALE GENOMIC DNA]</scope>
    <source>
        <strain evidence="8 9">FIM1</strain>
    </source>
</reference>
<evidence type="ECO:0000256" key="4">
    <source>
        <dbReference type="ARBA" id="ARBA00022989"/>
    </source>
</evidence>
<feature type="transmembrane region" description="Helical" evidence="7">
    <location>
        <begin position="485"/>
        <end position="505"/>
    </location>
</feature>
<feature type="transmembrane region" description="Helical" evidence="7">
    <location>
        <begin position="197"/>
        <end position="215"/>
    </location>
</feature>
<dbReference type="Pfam" id="PF01554">
    <property type="entry name" value="MatE"/>
    <property type="match status" value="2"/>
</dbReference>
<evidence type="ECO:0000256" key="7">
    <source>
        <dbReference type="SAM" id="Phobius"/>
    </source>
</evidence>
<keyword evidence="9" id="KW-1185">Reference proteome</keyword>
<proteinExistence type="inferred from homology"/>
<protein>
    <submittedName>
        <fullName evidence="8">Transporter C4B3.13</fullName>
    </submittedName>
</protein>
<evidence type="ECO:0000256" key="2">
    <source>
        <dbReference type="ARBA" id="ARBA00010199"/>
    </source>
</evidence>
<comment type="subcellular location">
    <subcellularLocation>
        <location evidence="1">Membrane</location>
        <topology evidence="1">Multi-pass membrane protein</topology>
    </subcellularLocation>
</comment>
<evidence type="ECO:0000256" key="1">
    <source>
        <dbReference type="ARBA" id="ARBA00004141"/>
    </source>
</evidence>
<comment type="similarity">
    <text evidence="2">Belongs to the multi antimicrobial extrusion (MATE) (TC 2.A.66.1) family.</text>
</comment>
<dbReference type="NCBIfam" id="TIGR00797">
    <property type="entry name" value="matE"/>
    <property type="match status" value="1"/>
</dbReference>
<feature type="transmembrane region" description="Helical" evidence="7">
    <location>
        <begin position="155"/>
        <end position="177"/>
    </location>
</feature>
<feature type="transmembrane region" description="Helical" evidence="7">
    <location>
        <begin position="227"/>
        <end position="246"/>
    </location>
</feature>